<dbReference type="OrthoDB" id="7917346at2"/>
<keyword evidence="3 6" id="KW-0812">Transmembrane</keyword>
<keyword evidence="2" id="KW-1003">Cell membrane</keyword>
<dbReference type="CDD" id="cd06581">
    <property type="entry name" value="TM_PBP1_LivM_like"/>
    <property type="match status" value="1"/>
</dbReference>
<dbReference type="RefSeq" id="WP_018063428.1">
    <property type="nucleotide sequence ID" value="NZ_AQWH01000003.1"/>
</dbReference>
<feature type="transmembrane region" description="Helical" evidence="6">
    <location>
        <begin position="171"/>
        <end position="196"/>
    </location>
</feature>
<keyword evidence="4 6" id="KW-1133">Transmembrane helix</keyword>
<feature type="transmembrane region" description="Helical" evidence="6">
    <location>
        <begin position="93"/>
        <end position="113"/>
    </location>
</feature>
<dbReference type="PANTHER" id="PTHR30482">
    <property type="entry name" value="HIGH-AFFINITY BRANCHED-CHAIN AMINO ACID TRANSPORT SYSTEM PERMEASE"/>
    <property type="match status" value="1"/>
</dbReference>
<feature type="transmembrane region" description="Helical" evidence="6">
    <location>
        <begin position="217"/>
        <end position="236"/>
    </location>
</feature>
<organism evidence="7 8">
    <name type="scientific">Martelella mediterranea DSM 17316</name>
    <dbReference type="NCBI Taxonomy" id="1122214"/>
    <lineage>
        <taxon>Bacteria</taxon>
        <taxon>Pseudomonadati</taxon>
        <taxon>Pseudomonadota</taxon>
        <taxon>Alphaproteobacteria</taxon>
        <taxon>Hyphomicrobiales</taxon>
        <taxon>Aurantimonadaceae</taxon>
        <taxon>Martelella</taxon>
    </lineage>
</organism>
<keyword evidence="8" id="KW-1185">Reference proteome</keyword>
<dbReference type="InterPro" id="IPR001851">
    <property type="entry name" value="ABC_transp_permease"/>
</dbReference>
<protein>
    <submittedName>
        <fullName evidence="7">Leucine/isoleucine/valine transporter permease subunit</fullName>
    </submittedName>
</protein>
<sequence>MTIRFQAVQRLASPRPRLAEIIFWLLPAAIYFLLPYDRMLVLSLMAYAIAVLGLDLVLGYAGIVSLGHAAFFGIGAYTAGLLSVHGWREPLSGLLIAGALTLAVGYLTSFLVVRGKDLTRLMVTLGICLVTYELANRMSGVTGGMDGLSGIEMAPLFGTFEFDFFGNTAYWYAYAVLVIVFVALKFFASSPLGLSLRAIREGVDRMPALGASVNNRLRVAFTLSAGIAGIAGGLMAQTTQFVGVDSLSVTRSAEFLVMLVLGGTGRLYGAVIGTAVFVVAHEFLNDVDPVYWEFWMGVLLMAVVFFLRGGLTGGASDLLRFIASKGLPALRKREPAE</sequence>
<keyword evidence="5 6" id="KW-0472">Membrane</keyword>
<reference evidence="7 8" key="1">
    <citation type="submission" date="2017-03" db="EMBL/GenBank/DDBJ databases">
        <title>Foreign affairs: Plasmid Transfer between Roseobacters and Rhizobia.</title>
        <authorList>
            <person name="Bartling P."/>
            <person name="Bunk B."/>
            <person name="Overmann J."/>
            <person name="Brinkmann H."/>
            <person name="Petersen J."/>
        </authorList>
    </citation>
    <scope>NUCLEOTIDE SEQUENCE [LARGE SCALE GENOMIC DNA]</scope>
    <source>
        <strain evidence="7 8">MACL11</strain>
    </source>
</reference>
<dbReference type="PANTHER" id="PTHR30482:SF17">
    <property type="entry name" value="ABC TRANSPORTER ATP-BINDING PROTEIN"/>
    <property type="match status" value="1"/>
</dbReference>
<comment type="subcellular location">
    <subcellularLocation>
        <location evidence="1">Cell membrane</location>
        <topology evidence="1">Multi-pass membrane protein</topology>
    </subcellularLocation>
</comment>
<evidence type="ECO:0000313" key="8">
    <source>
        <dbReference type="Proteomes" id="UP000191135"/>
    </source>
</evidence>
<evidence type="ECO:0000256" key="3">
    <source>
        <dbReference type="ARBA" id="ARBA00022692"/>
    </source>
</evidence>
<dbReference type="Proteomes" id="UP000191135">
    <property type="component" value="Chromosome"/>
</dbReference>
<evidence type="ECO:0000256" key="4">
    <source>
        <dbReference type="ARBA" id="ARBA00022989"/>
    </source>
</evidence>
<dbReference type="InterPro" id="IPR043428">
    <property type="entry name" value="LivM-like"/>
</dbReference>
<feature type="transmembrane region" description="Helical" evidence="6">
    <location>
        <begin position="292"/>
        <end position="311"/>
    </location>
</feature>
<evidence type="ECO:0000313" key="7">
    <source>
        <dbReference type="EMBL" id="AQZ49524.1"/>
    </source>
</evidence>
<dbReference type="Pfam" id="PF02653">
    <property type="entry name" value="BPD_transp_2"/>
    <property type="match status" value="1"/>
</dbReference>
<dbReference type="EMBL" id="CP020330">
    <property type="protein sequence ID" value="AQZ49524.1"/>
    <property type="molecule type" value="Genomic_DNA"/>
</dbReference>
<dbReference type="STRING" id="1122214.Mame_00141"/>
<dbReference type="AlphaFoldDB" id="A0A1U9YVR7"/>
<dbReference type="GO" id="GO:0015658">
    <property type="term" value="F:branched-chain amino acid transmembrane transporter activity"/>
    <property type="evidence" value="ECO:0007669"/>
    <property type="project" value="InterPro"/>
</dbReference>
<dbReference type="GO" id="GO:0005886">
    <property type="term" value="C:plasma membrane"/>
    <property type="evidence" value="ECO:0007669"/>
    <property type="project" value="UniProtKB-SubCell"/>
</dbReference>
<name>A0A1U9YVR7_9HYPH</name>
<evidence type="ECO:0000256" key="1">
    <source>
        <dbReference type="ARBA" id="ARBA00004651"/>
    </source>
</evidence>
<dbReference type="KEGG" id="mmed:Mame_00141"/>
<feature type="transmembrane region" description="Helical" evidence="6">
    <location>
        <begin position="256"/>
        <end position="280"/>
    </location>
</feature>
<dbReference type="eggNOG" id="COG4177">
    <property type="taxonomic scope" value="Bacteria"/>
</dbReference>
<evidence type="ECO:0000256" key="6">
    <source>
        <dbReference type="SAM" id="Phobius"/>
    </source>
</evidence>
<accession>A0A1U9YVR7</accession>
<evidence type="ECO:0000256" key="5">
    <source>
        <dbReference type="ARBA" id="ARBA00023136"/>
    </source>
</evidence>
<feature type="transmembrane region" description="Helical" evidence="6">
    <location>
        <begin position="18"/>
        <end position="34"/>
    </location>
</feature>
<evidence type="ECO:0000256" key="2">
    <source>
        <dbReference type="ARBA" id="ARBA00022475"/>
    </source>
</evidence>
<gene>
    <name evidence="7" type="ORF">Mame_00141</name>
</gene>
<proteinExistence type="predicted"/>